<dbReference type="Proteomes" id="UP000000366">
    <property type="component" value="Plasmid RPME01"/>
</dbReference>
<dbReference type="RefSeq" id="WP_011831943.1">
    <property type="nucleotide sequence ID" value="NC_008826.1"/>
</dbReference>
<accession>A2SPA9</accession>
<name>A2SPA9_METPP</name>
<dbReference type="EMBL" id="CP000556">
    <property type="protein sequence ID" value="ABM97398.1"/>
    <property type="molecule type" value="Genomic_DNA"/>
</dbReference>
<reference evidence="1 2" key="1">
    <citation type="journal article" date="2007" name="J. Bacteriol.">
        <title>Whole-genome analysis of the methyl tert-butyl ether-degrading beta-proteobacterium Methylibium petroleiphilum PM1.</title>
        <authorList>
            <person name="Kane S.R."/>
            <person name="Chakicherla A.Y."/>
            <person name="Chain P.S.G."/>
            <person name="Schmidt R."/>
            <person name="Shin M.W."/>
            <person name="Legler T.C."/>
            <person name="Scow K.M."/>
            <person name="Larimer F.W."/>
            <person name="Lucas S.M."/>
            <person name="Richardson P.M."/>
            <person name="Hristova K.R."/>
        </authorList>
    </citation>
    <scope>NUCLEOTIDE SEQUENCE [LARGE SCALE GENOMIC DNA]</scope>
    <source>
        <strain evidence="2">ATCC BAA-1232 / LMG 22953 / PM1</strain>
        <plasmid evidence="1 2">RPME01</plasmid>
    </source>
</reference>
<gene>
    <name evidence="1" type="ordered locus">Mpe_B0634</name>
</gene>
<keyword evidence="1" id="KW-0614">Plasmid</keyword>
<proteinExistence type="predicted"/>
<dbReference type="eggNOG" id="COG0135">
    <property type="taxonomic scope" value="Bacteria"/>
</dbReference>
<dbReference type="AlphaFoldDB" id="A2SPA9"/>
<organism evidence="1 2">
    <name type="scientific">Methylibium petroleiphilum (strain ATCC BAA-1232 / LMG 22953 / PM1)</name>
    <dbReference type="NCBI Taxonomy" id="420662"/>
    <lineage>
        <taxon>Bacteria</taxon>
        <taxon>Pseudomonadati</taxon>
        <taxon>Pseudomonadota</taxon>
        <taxon>Betaproteobacteria</taxon>
        <taxon>Burkholderiales</taxon>
        <taxon>Sphaerotilaceae</taxon>
        <taxon>Methylibium</taxon>
    </lineage>
</organism>
<dbReference type="HOGENOM" id="CLU_105032_0_0_4"/>
<sequence length="226" mass="24132">MAPQLITLTGADERTDIDALVELVRTNPLVEIGLLYTATPEGRPRYPSRAWLREAAAALSGRCAIHVCGGGARRELLAGELGDLTRHAPRVQLNGILTLDVATEACRFADTLITQHHELNQQLLGVPARNHALLVDGSGGQGIAPAAWMAPDTEKPVGFAGGLGPQTLADQLSAISAVANDGAWVDMEGKLRVKDWFSVEFARECADIFASATTSPTPVTRPRRRP</sequence>
<geneLocation type="plasmid" evidence="1 2">
    <name>RPME01</name>
</geneLocation>
<evidence type="ECO:0008006" key="3">
    <source>
        <dbReference type="Google" id="ProtNLM"/>
    </source>
</evidence>
<dbReference type="KEGG" id="mpt:Mpe_B0634"/>
<keyword evidence="2" id="KW-1185">Reference proteome</keyword>
<evidence type="ECO:0000313" key="1">
    <source>
        <dbReference type="EMBL" id="ABM97398.1"/>
    </source>
</evidence>
<protein>
    <recommendedName>
        <fullName evidence="3">Phosphoribosylanthranilate isomerase</fullName>
    </recommendedName>
</protein>
<evidence type="ECO:0000313" key="2">
    <source>
        <dbReference type="Proteomes" id="UP000000366"/>
    </source>
</evidence>